<keyword evidence="6 9" id="KW-0460">Magnesium</keyword>
<dbReference type="GO" id="GO:0005737">
    <property type="term" value="C:cytoplasm"/>
    <property type="evidence" value="ECO:0007669"/>
    <property type="project" value="UniProtKB-SubCell"/>
</dbReference>
<feature type="binding site" evidence="9">
    <location>
        <position position="20"/>
    </location>
    <ligand>
        <name>ATP</name>
        <dbReference type="ChEBI" id="CHEBI:30616"/>
    </ligand>
</feature>
<accession>A0A6S6RUX1</accession>
<dbReference type="Gene3D" id="3.40.50.620">
    <property type="entry name" value="HUPs"/>
    <property type="match status" value="1"/>
</dbReference>
<dbReference type="InterPro" id="IPR014729">
    <property type="entry name" value="Rossmann-like_a/b/a_fold"/>
</dbReference>
<dbReference type="SUPFAM" id="SSF52374">
    <property type="entry name" value="Nucleotidylyl transferase"/>
    <property type="match status" value="1"/>
</dbReference>
<comment type="similarity">
    <text evidence="9">Belongs to the bacterial CoaD family.</text>
</comment>
<evidence type="ECO:0000256" key="7">
    <source>
        <dbReference type="ARBA" id="ARBA00022993"/>
    </source>
</evidence>
<feature type="binding site" evidence="9">
    <location>
        <position position="44"/>
    </location>
    <ligand>
        <name>substrate</name>
    </ligand>
</feature>
<gene>
    <name evidence="9" type="primary">coaD</name>
    <name evidence="11" type="ORF">HELGO_WM28403</name>
</gene>
<keyword evidence="7 9" id="KW-0173">Coenzyme A biosynthesis</keyword>
<evidence type="ECO:0000256" key="1">
    <source>
        <dbReference type="ARBA" id="ARBA00022490"/>
    </source>
</evidence>
<comment type="subunit">
    <text evidence="9">Homohexamer.</text>
</comment>
<feature type="binding site" evidence="9">
    <location>
        <position position="101"/>
    </location>
    <ligand>
        <name>ATP</name>
        <dbReference type="ChEBI" id="CHEBI:30616"/>
    </ligand>
</feature>
<dbReference type="GO" id="GO:0015937">
    <property type="term" value="P:coenzyme A biosynthetic process"/>
    <property type="evidence" value="ECO:0007669"/>
    <property type="project" value="UniProtKB-UniRule"/>
</dbReference>
<evidence type="ECO:0000256" key="6">
    <source>
        <dbReference type="ARBA" id="ARBA00022842"/>
    </source>
</evidence>
<dbReference type="Pfam" id="PF01467">
    <property type="entry name" value="CTP_transf_like"/>
    <property type="match status" value="1"/>
</dbReference>
<protein>
    <recommendedName>
        <fullName evidence="9">Phosphopantetheine adenylyltransferase</fullName>
        <ecNumber evidence="9">2.7.7.3</ecNumber>
    </recommendedName>
    <alternativeName>
        <fullName evidence="9">Dephospho-CoA pyrophosphorylase</fullName>
    </alternativeName>
    <alternativeName>
        <fullName evidence="9">Pantetheine-phosphate adenylyltransferase</fullName>
        <shortName evidence="9">PPAT</shortName>
    </alternativeName>
</protein>
<feature type="domain" description="Cytidyltransferase-like" evidence="10">
    <location>
        <begin position="8"/>
        <end position="136"/>
    </location>
</feature>
<dbReference type="PRINTS" id="PR01020">
    <property type="entry name" value="LPSBIOSNTHSS"/>
</dbReference>
<feature type="binding site" evidence="9">
    <location>
        <position position="76"/>
    </location>
    <ligand>
        <name>substrate</name>
    </ligand>
</feature>
<dbReference type="PANTHER" id="PTHR21342:SF1">
    <property type="entry name" value="PHOSPHOPANTETHEINE ADENYLYLTRANSFERASE"/>
    <property type="match status" value="1"/>
</dbReference>
<dbReference type="CDD" id="cd02163">
    <property type="entry name" value="PPAT"/>
    <property type="match status" value="1"/>
</dbReference>
<dbReference type="GO" id="GO:0005524">
    <property type="term" value="F:ATP binding"/>
    <property type="evidence" value="ECO:0007669"/>
    <property type="project" value="UniProtKB-KW"/>
</dbReference>
<comment type="function">
    <text evidence="9">Reversibly transfers an adenylyl group from ATP to 4'-phosphopantetheine, yielding dephospho-CoA (dPCoA) and pyrophosphate.</text>
</comment>
<keyword evidence="4 9" id="KW-0547">Nucleotide-binding</keyword>
<dbReference type="PANTHER" id="PTHR21342">
    <property type="entry name" value="PHOSPHOPANTETHEINE ADENYLYLTRANSFERASE"/>
    <property type="match status" value="1"/>
</dbReference>
<dbReference type="NCBIfam" id="TIGR01510">
    <property type="entry name" value="coaD_prev_kdtB"/>
    <property type="match status" value="1"/>
</dbReference>
<sequence>MSTKTRAIYPGTFDPLTKGHLDLIERSSKMFDEIVIAIGDNPDKNPLFNVIERAGMIKKATIHLPNITIVKFNSLLVDLATELNSNIIIRGIRTVADFDYESQMTYANNSLKKDLETVYLMPTLEYSYISSSVVRAILKFDGDIAHLVPSTILEDVNAKREGNN</sequence>
<name>A0A6S6RUX1_9BACT</name>
<comment type="catalytic activity">
    <reaction evidence="8 9">
        <text>(R)-4'-phosphopantetheine + ATP + H(+) = 3'-dephospho-CoA + diphosphate</text>
        <dbReference type="Rhea" id="RHEA:19801"/>
        <dbReference type="ChEBI" id="CHEBI:15378"/>
        <dbReference type="ChEBI" id="CHEBI:30616"/>
        <dbReference type="ChEBI" id="CHEBI:33019"/>
        <dbReference type="ChEBI" id="CHEBI:57328"/>
        <dbReference type="ChEBI" id="CHEBI:61723"/>
        <dbReference type="EC" id="2.7.7.3"/>
    </reaction>
</comment>
<keyword evidence="1 9" id="KW-0963">Cytoplasm</keyword>
<dbReference type="AlphaFoldDB" id="A0A6S6RUX1"/>
<dbReference type="NCBIfam" id="TIGR00125">
    <property type="entry name" value="cyt_tran_rel"/>
    <property type="match status" value="1"/>
</dbReference>
<feature type="binding site" evidence="9">
    <location>
        <begin position="91"/>
        <end position="93"/>
    </location>
    <ligand>
        <name>ATP</name>
        <dbReference type="ChEBI" id="CHEBI:30616"/>
    </ligand>
</feature>
<evidence type="ECO:0000313" key="11">
    <source>
        <dbReference type="EMBL" id="CAA6798848.1"/>
    </source>
</evidence>
<keyword evidence="2 9" id="KW-0808">Transferase</keyword>
<evidence type="ECO:0000256" key="4">
    <source>
        <dbReference type="ARBA" id="ARBA00022741"/>
    </source>
</evidence>
<comment type="subcellular location">
    <subcellularLocation>
        <location evidence="9">Cytoplasm</location>
    </subcellularLocation>
</comment>
<feature type="binding site" evidence="9">
    <location>
        <begin position="126"/>
        <end position="132"/>
    </location>
    <ligand>
        <name>ATP</name>
        <dbReference type="ChEBI" id="CHEBI:30616"/>
    </ligand>
</feature>
<dbReference type="GO" id="GO:0004595">
    <property type="term" value="F:pantetheine-phosphate adenylyltransferase activity"/>
    <property type="evidence" value="ECO:0007669"/>
    <property type="project" value="UniProtKB-UniRule"/>
</dbReference>
<dbReference type="InterPro" id="IPR001980">
    <property type="entry name" value="PPAT"/>
</dbReference>
<dbReference type="InterPro" id="IPR004821">
    <property type="entry name" value="Cyt_trans-like"/>
</dbReference>
<feature type="binding site" evidence="9">
    <location>
        <position position="12"/>
    </location>
    <ligand>
        <name>substrate</name>
    </ligand>
</feature>
<comment type="pathway">
    <text evidence="9">Cofactor biosynthesis; coenzyme A biosynthesis; CoA from (R)-pantothenate: step 4/5.</text>
</comment>
<reference evidence="11" key="1">
    <citation type="submission" date="2020-01" db="EMBL/GenBank/DDBJ databases">
        <authorList>
            <person name="Meier V. D."/>
            <person name="Meier V D."/>
        </authorList>
    </citation>
    <scope>NUCLEOTIDE SEQUENCE</scope>
    <source>
        <strain evidence="11">HLG_WM_MAG_03</strain>
    </source>
</reference>
<comment type="cofactor">
    <cofactor evidence="9">
        <name>Mg(2+)</name>
        <dbReference type="ChEBI" id="CHEBI:18420"/>
    </cofactor>
</comment>
<feature type="binding site" evidence="9">
    <location>
        <position position="90"/>
    </location>
    <ligand>
        <name>substrate</name>
    </ligand>
</feature>
<dbReference type="HAMAP" id="MF_00151">
    <property type="entry name" value="PPAT_bact"/>
    <property type="match status" value="1"/>
</dbReference>
<organism evidence="11">
    <name type="scientific">uncultured Sulfurovum sp</name>
    <dbReference type="NCBI Taxonomy" id="269237"/>
    <lineage>
        <taxon>Bacteria</taxon>
        <taxon>Pseudomonadati</taxon>
        <taxon>Campylobacterota</taxon>
        <taxon>Epsilonproteobacteria</taxon>
        <taxon>Campylobacterales</taxon>
        <taxon>Sulfurovaceae</taxon>
        <taxon>Sulfurovum</taxon>
        <taxon>environmental samples</taxon>
    </lineage>
</organism>
<evidence type="ECO:0000256" key="9">
    <source>
        <dbReference type="HAMAP-Rule" id="MF_00151"/>
    </source>
</evidence>
<keyword evidence="5 9" id="KW-0067">ATP-binding</keyword>
<keyword evidence="3 9" id="KW-0548">Nucleotidyltransferase</keyword>
<evidence type="ECO:0000256" key="2">
    <source>
        <dbReference type="ARBA" id="ARBA00022679"/>
    </source>
</evidence>
<evidence type="ECO:0000256" key="8">
    <source>
        <dbReference type="ARBA" id="ARBA00029346"/>
    </source>
</evidence>
<evidence type="ECO:0000259" key="10">
    <source>
        <dbReference type="Pfam" id="PF01467"/>
    </source>
</evidence>
<feature type="site" description="Transition state stabilizer" evidence="9">
    <location>
        <position position="20"/>
    </location>
</feature>
<dbReference type="EC" id="2.7.7.3" evidence="9"/>
<proteinExistence type="inferred from homology"/>
<feature type="binding site" evidence="9">
    <location>
        <begin position="12"/>
        <end position="13"/>
    </location>
    <ligand>
        <name>ATP</name>
        <dbReference type="ChEBI" id="CHEBI:30616"/>
    </ligand>
</feature>
<dbReference type="EMBL" id="CACVAR010000018">
    <property type="protein sequence ID" value="CAA6798848.1"/>
    <property type="molecule type" value="Genomic_DNA"/>
</dbReference>
<evidence type="ECO:0000256" key="5">
    <source>
        <dbReference type="ARBA" id="ARBA00022840"/>
    </source>
</evidence>
<evidence type="ECO:0000256" key="3">
    <source>
        <dbReference type="ARBA" id="ARBA00022695"/>
    </source>
</evidence>
<dbReference type="UniPathway" id="UPA00241">
    <property type="reaction ID" value="UER00355"/>
</dbReference>